<evidence type="ECO:0000313" key="1">
    <source>
        <dbReference type="EMBL" id="KAJ9658971.1"/>
    </source>
</evidence>
<keyword evidence="1" id="KW-0378">Hydrolase</keyword>
<accession>A0ACC3ABW7</accession>
<dbReference type="Proteomes" id="UP001172386">
    <property type="component" value="Unassembled WGS sequence"/>
</dbReference>
<organism evidence="1 2">
    <name type="scientific">Neophaeococcomyces mojaviensis</name>
    <dbReference type="NCBI Taxonomy" id="3383035"/>
    <lineage>
        <taxon>Eukaryota</taxon>
        <taxon>Fungi</taxon>
        <taxon>Dikarya</taxon>
        <taxon>Ascomycota</taxon>
        <taxon>Pezizomycotina</taxon>
        <taxon>Eurotiomycetes</taxon>
        <taxon>Chaetothyriomycetidae</taxon>
        <taxon>Chaetothyriales</taxon>
        <taxon>Chaetothyriales incertae sedis</taxon>
        <taxon>Neophaeococcomyces</taxon>
    </lineage>
</organism>
<comment type="caution">
    <text evidence="1">The sequence shown here is derived from an EMBL/GenBank/DDBJ whole genome shotgun (WGS) entry which is preliminary data.</text>
</comment>
<sequence length="711" mass="79840">MADKECNVFIIDLGRSMGQKRHDREQSDLDYSLQYVWDKVTNYVYLGRKGLVTGVIGLRTDKTKNHMQEEGGYENITLIQSIQNITMPELRRLPGQLHANTTDSGDALSAVILAVDMIMKHCRDLKFAKRIYLITNGTGPLDADDIEQTAAQIKQNNIQLTVLGVDFDDPEYGFKEENKPFQKQENEKALKKLVELSDGVYGTMQEAIEGIARPHIKTTRSVPTYKGQLRLGDPSTYDTAITIDIERYFKVSVAKPKTASSFIVKDGAPSQAADGDNLAVVRNAYSYSVKDESAPAGKRDVPREELAKGYSYGRTAVHIAESEQNITRLETEQNYEIIGFIPQENIERYMFLDSTNMIVAQKVNDKAAYALSSLIHALFECGSVAIARLVKKDLADPQLTVLSPYITEDIECLIENGLPFAEDLRVYRFPPLDKIITVSGRTLTSHRNLPSDNLLSAMSDYVDSMSLISKDVTPPAERFAIEDLFSPLLHTIEGAIKYRAVHPSEPLPPKSDILLEPSHQPSDLVDNAKAALDHLIKVSDVKKVPPKKKGRFRTREIEKPLSGLDVDALLKKGTQNGTSKNFTIDPTNALPEFRRVMDQPDDEERVKSAVKQMGKIIEDLIAKSFGEQNYAQALEMLGVVRSEMVDYEWSEYYNELVKGLKSKLLKEELGGDRREFWYELRKHKLGLIDDSQAESSNVSKDEASQFLMSKV</sequence>
<keyword evidence="1" id="KW-0067">ATP-binding</keyword>
<keyword evidence="2" id="KW-1185">Reference proteome</keyword>
<keyword evidence="1" id="KW-0547">Nucleotide-binding</keyword>
<reference evidence="1" key="1">
    <citation type="submission" date="2022-10" db="EMBL/GenBank/DDBJ databases">
        <title>Culturing micro-colonial fungi from biological soil crusts in the Mojave desert and describing Neophaeococcomyces mojavensis, and introducing the new genera and species Taxawa tesnikishii.</title>
        <authorList>
            <person name="Kurbessoian T."/>
            <person name="Stajich J.E."/>
        </authorList>
    </citation>
    <scope>NUCLEOTIDE SEQUENCE</scope>
    <source>
        <strain evidence="1">JES_112</strain>
    </source>
</reference>
<proteinExistence type="predicted"/>
<evidence type="ECO:0000313" key="2">
    <source>
        <dbReference type="Proteomes" id="UP001172386"/>
    </source>
</evidence>
<gene>
    <name evidence="1" type="primary">YKU80</name>
    <name evidence="1" type="ORF">H2198_003400</name>
</gene>
<dbReference type="EMBL" id="JAPDRQ010000045">
    <property type="protein sequence ID" value="KAJ9658971.1"/>
    <property type="molecule type" value="Genomic_DNA"/>
</dbReference>
<keyword evidence="1" id="KW-0347">Helicase</keyword>
<name>A0ACC3ABW7_9EURO</name>
<protein>
    <submittedName>
        <fullName evidence="1">ATP-dependent DNA helicase yku80</fullName>
    </submittedName>
</protein>